<proteinExistence type="predicted"/>
<keyword evidence="1" id="KW-0812">Transmembrane</keyword>
<protein>
    <submittedName>
        <fullName evidence="2">Conserved putative membrane protein</fullName>
    </submittedName>
</protein>
<dbReference type="PATRIC" id="fig|389348.3.peg.75"/>
<dbReference type="InParanoid" id="A0A0U5JCX3"/>
<evidence type="ECO:0000313" key="3">
    <source>
        <dbReference type="Proteomes" id="UP000069902"/>
    </source>
</evidence>
<reference evidence="3" key="1">
    <citation type="submission" date="2015-09" db="EMBL/GenBank/DDBJ databases">
        <authorList>
            <person name="Bertelli C."/>
        </authorList>
    </citation>
    <scope>NUCLEOTIDE SEQUENCE [LARGE SCALE GENOMIC DNA]</scope>
    <source>
        <strain evidence="3">KNic</strain>
    </source>
</reference>
<gene>
    <name evidence="2" type="ORF">PNK_0063</name>
</gene>
<keyword evidence="1" id="KW-1133">Transmembrane helix</keyword>
<accession>A0A0U5JCX3</accession>
<dbReference type="KEGG" id="pnl:PNK_0063"/>
<keyword evidence="1" id="KW-0472">Membrane</keyword>
<evidence type="ECO:0000313" key="2">
    <source>
        <dbReference type="EMBL" id="CUI15701.1"/>
    </source>
</evidence>
<dbReference type="AlphaFoldDB" id="A0A0U5JCX3"/>
<sequence>MAMSKQSTPSSLDREFSDGWMDHPFIDWLTANKQILLWGLVGLFAALLISYRYLSVRNLNAENDFMQAEMAFQKIQQGTDSATTARLQELTTIMARHPELHAKYDGSLAQMLLIQGQIPEAKALAQSTFKRVRPDQLAPYEEYAKTSLLIGEGLYAEALQHSLQLQTQLQEQPAAASTILPVYNLVRLALLYQQLGQKHEESAAWDALLQYTEDQVQTVLTTYQLFQVGHTSLGHYIAERKQALAL</sequence>
<keyword evidence="3" id="KW-1185">Reference proteome</keyword>
<name>A0A0U5JCX3_9BACT</name>
<feature type="transmembrane region" description="Helical" evidence="1">
    <location>
        <begin position="35"/>
        <end position="54"/>
    </location>
</feature>
<organism evidence="2 3">
    <name type="scientific">Candidatus Protochlamydia naegleriophila</name>
    <dbReference type="NCBI Taxonomy" id="389348"/>
    <lineage>
        <taxon>Bacteria</taxon>
        <taxon>Pseudomonadati</taxon>
        <taxon>Chlamydiota</taxon>
        <taxon>Chlamydiia</taxon>
        <taxon>Parachlamydiales</taxon>
        <taxon>Parachlamydiaceae</taxon>
        <taxon>Candidatus Protochlamydia</taxon>
    </lineage>
</organism>
<evidence type="ECO:0000256" key="1">
    <source>
        <dbReference type="SAM" id="Phobius"/>
    </source>
</evidence>
<dbReference type="EMBL" id="LN879502">
    <property type="protein sequence ID" value="CUI15701.1"/>
    <property type="molecule type" value="Genomic_DNA"/>
</dbReference>
<dbReference type="Proteomes" id="UP000069902">
    <property type="component" value="Chromosome cPNK"/>
</dbReference>